<dbReference type="SUPFAM" id="SSF143430">
    <property type="entry name" value="TTP0101/SSO1404-like"/>
    <property type="match status" value="1"/>
</dbReference>
<comment type="similarity">
    <text evidence="2 9 10">Belongs to the CRISPR-associated endoribonuclease Cas2 protein family.</text>
</comment>
<evidence type="ECO:0000256" key="8">
    <source>
        <dbReference type="ARBA" id="ARBA00023118"/>
    </source>
</evidence>
<comment type="function">
    <text evidence="9">CRISPR (clustered regularly interspaced short palindromic repeat), is an adaptive immune system that provides protection against mobile genetic elements (viruses, transposable elements and conjugative plasmids). CRISPR clusters contain sequences complementary to antecedent mobile elements and target invading nucleic acids. CRISPR clusters are transcribed and processed into CRISPR RNA (crRNA). Functions as a ssRNA-specific endoribonuclease. Involved in the integration of spacer DNA into the CRISPR cassette.</text>
</comment>
<dbReference type="PANTHER" id="PTHR34405">
    <property type="entry name" value="CRISPR-ASSOCIATED ENDORIBONUCLEASE CAS2"/>
    <property type="match status" value="1"/>
</dbReference>
<keyword evidence="4 9" id="KW-0479">Metal-binding</keyword>
<evidence type="ECO:0000256" key="10">
    <source>
        <dbReference type="PIRNR" id="PIRNR032582"/>
    </source>
</evidence>
<dbReference type="PANTHER" id="PTHR34405:SF3">
    <property type="entry name" value="CRISPR-ASSOCIATED ENDORIBONUCLEASE CAS2 3"/>
    <property type="match status" value="1"/>
</dbReference>
<dbReference type="GO" id="GO:0004521">
    <property type="term" value="F:RNA endonuclease activity"/>
    <property type="evidence" value="ECO:0007669"/>
    <property type="project" value="UniProtKB-UniRule"/>
</dbReference>
<dbReference type="AlphaFoldDB" id="A0AAC9LBN8"/>
<dbReference type="GO" id="GO:0043571">
    <property type="term" value="P:maintenance of CRISPR repeat elements"/>
    <property type="evidence" value="ECO:0007669"/>
    <property type="project" value="UniProtKB-UniRule"/>
</dbReference>
<gene>
    <name evidence="9" type="primary">cas2</name>
    <name evidence="11" type="ORF">UA74_13800</name>
</gene>
<dbReference type="GO" id="GO:0051607">
    <property type="term" value="P:defense response to virus"/>
    <property type="evidence" value="ECO:0007669"/>
    <property type="project" value="UniProtKB-UniRule"/>
</dbReference>
<evidence type="ECO:0000256" key="4">
    <source>
        <dbReference type="ARBA" id="ARBA00022723"/>
    </source>
</evidence>
<keyword evidence="8 9" id="KW-0051">Antiviral defense</keyword>
<keyword evidence="3 9" id="KW-0540">Nuclease</keyword>
<dbReference type="Proteomes" id="UP000185511">
    <property type="component" value="Chromosome"/>
</dbReference>
<dbReference type="HAMAP" id="MF_01471">
    <property type="entry name" value="Cas2"/>
    <property type="match status" value="1"/>
</dbReference>
<dbReference type="InterPro" id="IPR021127">
    <property type="entry name" value="CRISPR_associated_Cas2"/>
</dbReference>
<dbReference type="GO" id="GO:0046872">
    <property type="term" value="F:metal ion binding"/>
    <property type="evidence" value="ECO:0007669"/>
    <property type="project" value="UniProtKB-UniRule"/>
</dbReference>
<evidence type="ECO:0000313" key="12">
    <source>
        <dbReference type="Proteomes" id="UP000185511"/>
    </source>
</evidence>
<dbReference type="EMBL" id="CP016076">
    <property type="protein sequence ID" value="APU14818.1"/>
    <property type="molecule type" value="Genomic_DNA"/>
</dbReference>
<dbReference type="KEGG" id="acad:UA74_13800"/>
<dbReference type="InterPro" id="IPR019199">
    <property type="entry name" value="Virulence_VapD/CRISPR_Cas2"/>
</dbReference>
<dbReference type="EC" id="3.1.-.-" evidence="9"/>
<dbReference type="PIRSF" id="PIRSF032582">
    <property type="entry name" value="Cas2"/>
    <property type="match status" value="1"/>
</dbReference>
<proteinExistence type="inferred from homology"/>
<evidence type="ECO:0000256" key="7">
    <source>
        <dbReference type="ARBA" id="ARBA00022842"/>
    </source>
</evidence>
<dbReference type="GO" id="GO:0016787">
    <property type="term" value="F:hydrolase activity"/>
    <property type="evidence" value="ECO:0007669"/>
    <property type="project" value="UniProtKB-KW"/>
</dbReference>
<keyword evidence="7 9" id="KW-0460">Magnesium</keyword>
<dbReference type="Pfam" id="PF09827">
    <property type="entry name" value="CRISPR_Cas2"/>
    <property type="match status" value="1"/>
</dbReference>
<dbReference type="NCBIfam" id="TIGR01573">
    <property type="entry name" value="cas2"/>
    <property type="match status" value="1"/>
</dbReference>
<dbReference type="Gene3D" id="3.30.70.240">
    <property type="match status" value="1"/>
</dbReference>
<comment type="cofactor">
    <cofactor evidence="1 9">
        <name>Mg(2+)</name>
        <dbReference type="ChEBI" id="CHEBI:18420"/>
    </cofactor>
</comment>
<reference evidence="12" key="1">
    <citation type="submission" date="2016-06" db="EMBL/GenBank/DDBJ databases">
        <title>Complete genome sequence of Actinoalloteichus fjordicus DSM 46855 (=ADI127-17), type strain of the new species Actinoalloteichus fjordicus.</title>
        <authorList>
            <person name="Ruckert C."/>
            <person name="Nouioui I."/>
            <person name="Willmese J."/>
            <person name="van Wezel G."/>
            <person name="Klenk H.-P."/>
            <person name="Kalinowski J."/>
            <person name="Zotchev S.B."/>
        </authorList>
    </citation>
    <scope>NUCLEOTIDE SEQUENCE [LARGE SCALE GENOMIC DNA]</scope>
    <source>
        <strain evidence="12">ADI127-7</strain>
    </source>
</reference>
<organism evidence="11 12">
    <name type="scientific">Actinoalloteichus fjordicus</name>
    <dbReference type="NCBI Taxonomy" id="1612552"/>
    <lineage>
        <taxon>Bacteria</taxon>
        <taxon>Bacillati</taxon>
        <taxon>Actinomycetota</taxon>
        <taxon>Actinomycetes</taxon>
        <taxon>Pseudonocardiales</taxon>
        <taxon>Pseudonocardiaceae</taxon>
        <taxon>Actinoalloteichus</taxon>
    </lineage>
</organism>
<evidence type="ECO:0000313" key="11">
    <source>
        <dbReference type="EMBL" id="APU14818.1"/>
    </source>
</evidence>
<dbReference type="CDD" id="cd09725">
    <property type="entry name" value="Cas2_I_II_III"/>
    <property type="match status" value="1"/>
</dbReference>
<feature type="binding site" evidence="9">
    <location>
        <position position="8"/>
    </location>
    <ligand>
        <name>Mg(2+)</name>
        <dbReference type="ChEBI" id="CHEBI:18420"/>
        <note>catalytic</note>
    </ligand>
</feature>
<evidence type="ECO:0000256" key="2">
    <source>
        <dbReference type="ARBA" id="ARBA00009959"/>
    </source>
</evidence>
<accession>A0AAC9LBN8</accession>
<evidence type="ECO:0000256" key="5">
    <source>
        <dbReference type="ARBA" id="ARBA00022759"/>
    </source>
</evidence>
<keyword evidence="5 9" id="KW-0255">Endonuclease</keyword>
<evidence type="ECO:0000256" key="1">
    <source>
        <dbReference type="ARBA" id="ARBA00001946"/>
    </source>
</evidence>
<keyword evidence="12" id="KW-1185">Reference proteome</keyword>
<protein>
    <recommendedName>
        <fullName evidence="9">CRISPR-associated endoribonuclease Cas2</fullName>
        <ecNumber evidence="9">3.1.-.-</ecNumber>
    </recommendedName>
</protein>
<comment type="subunit">
    <text evidence="9">Homodimer, forms a heterotetramer with a Cas1 homodimer.</text>
</comment>
<evidence type="ECO:0000256" key="9">
    <source>
        <dbReference type="HAMAP-Rule" id="MF_01471"/>
    </source>
</evidence>
<evidence type="ECO:0000256" key="6">
    <source>
        <dbReference type="ARBA" id="ARBA00022801"/>
    </source>
</evidence>
<evidence type="ECO:0000256" key="3">
    <source>
        <dbReference type="ARBA" id="ARBA00022722"/>
    </source>
</evidence>
<sequence length="96" mass="10791">MELLVTYDVDTTTPDGARRLRRVAKVCEAYGLRVQKSVFEIVCSDVDWMIMKKRLLDVIDGDQDSIRVYQMNAGALGRAQHLGRSPEAPHGAPLIY</sequence>
<name>A0AAC9LBN8_9PSEU</name>
<keyword evidence="6 9" id="KW-0378">Hydrolase</keyword>